<dbReference type="SUPFAM" id="SSF51735">
    <property type="entry name" value="NAD(P)-binding Rossmann-fold domains"/>
    <property type="match status" value="1"/>
</dbReference>
<comment type="subcellular location">
    <subcellularLocation>
        <location evidence="10">Cytoplasm</location>
    </subcellularLocation>
</comment>
<comment type="catalytic activity">
    <reaction evidence="10 15">
        <text>sn-glycerol 3-phosphate + NADP(+) = dihydroxyacetone phosphate + NADPH + H(+)</text>
        <dbReference type="Rhea" id="RHEA:11096"/>
        <dbReference type="ChEBI" id="CHEBI:15378"/>
        <dbReference type="ChEBI" id="CHEBI:57597"/>
        <dbReference type="ChEBI" id="CHEBI:57642"/>
        <dbReference type="ChEBI" id="CHEBI:57783"/>
        <dbReference type="ChEBI" id="CHEBI:58349"/>
        <dbReference type="EC" id="1.1.1.94"/>
    </reaction>
</comment>
<dbReference type="EC" id="1.1.1.94" evidence="10"/>
<feature type="binding site" evidence="13">
    <location>
        <position position="281"/>
    </location>
    <ligand>
        <name>NAD(+)</name>
        <dbReference type="ChEBI" id="CHEBI:57540"/>
    </ligand>
</feature>
<feature type="binding site" evidence="10">
    <location>
        <position position="196"/>
    </location>
    <ligand>
        <name>sn-glycerol 3-phosphate</name>
        <dbReference type="ChEBI" id="CHEBI:57597"/>
    </ligand>
</feature>
<keyword evidence="10" id="KW-0963">Cytoplasm</keyword>
<dbReference type="PROSITE" id="PS00957">
    <property type="entry name" value="NAD_G3PDH"/>
    <property type="match status" value="1"/>
</dbReference>
<sequence length="335" mass="33741">MSAAAPPLFDPIGVVGAGAWGTALANAAAAQGRRVLLWARNPDDAAAMRASRQNARHLPGAPLAPTVEPTADLAEMGAARAVLLAVPAQALRSVAEALAIVLKQGVPVVVCAKGIERATGLFMTEIVADLLRGAMPAVLSGPSFAEDVARGLPTAVVLAAPLEPAAEALAKALSSSTFRVYHGTDMRGVEIGGAAKNVLAIAAGIVAGRRLGESAKAALTARGFAELSRFARAYGGRPETLMGLSGLGDLILTCGSAKSRNFAHGFDLGAGMATGQAGAGKLAEGVFTARALVGMAQARGVDMPIATAVDRVLSGDLGIDEAIEALMTRPVKAEG</sequence>
<name>A0AAU7JE56_9HYPH</name>
<dbReference type="InterPro" id="IPR006168">
    <property type="entry name" value="G3P_DH_NAD-dep"/>
</dbReference>
<dbReference type="NCBIfam" id="NF000942">
    <property type="entry name" value="PRK00094.1-4"/>
    <property type="match status" value="1"/>
</dbReference>
<evidence type="ECO:0000256" key="10">
    <source>
        <dbReference type="HAMAP-Rule" id="MF_00394"/>
    </source>
</evidence>
<feature type="domain" description="Glycerol-3-phosphate dehydrogenase NAD-dependent N-terminal" evidence="16">
    <location>
        <begin position="12"/>
        <end position="161"/>
    </location>
</feature>
<feature type="binding site" evidence="10">
    <location>
        <position position="259"/>
    </location>
    <ligand>
        <name>sn-glycerol 3-phosphate</name>
        <dbReference type="ChEBI" id="CHEBI:57597"/>
    </ligand>
</feature>
<evidence type="ECO:0000256" key="13">
    <source>
        <dbReference type="PIRSR" id="PIRSR000114-3"/>
    </source>
</evidence>
<comment type="function">
    <text evidence="10">Catalyzes the reduction of the glycolytic intermediate dihydroxyacetone phosphate (DHAP) to sn-glycerol 3-phosphate (G3P), the key precursor for phospholipid synthesis.</text>
</comment>
<feature type="binding site" evidence="10">
    <location>
        <position position="260"/>
    </location>
    <ligand>
        <name>NADPH</name>
        <dbReference type="ChEBI" id="CHEBI:57783"/>
    </ligand>
</feature>
<comment type="pathway">
    <text evidence="10">Membrane lipid metabolism; glycerophospholipid metabolism.</text>
</comment>
<dbReference type="PANTHER" id="PTHR11728:SF1">
    <property type="entry name" value="GLYCEROL-3-PHOSPHATE DEHYDROGENASE [NAD(+)] 2, CHLOROPLASTIC"/>
    <property type="match status" value="1"/>
</dbReference>
<dbReference type="GO" id="GO:0005829">
    <property type="term" value="C:cytosol"/>
    <property type="evidence" value="ECO:0007669"/>
    <property type="project" value="TreeGrafter"/>
</dbReference>
<feature type="binding site" evidence="10">
    <location>
        <position position="20"/>
    </location>
    <ligand>
        <name>NADPH</name>
        <dbReference type="ChEBI" id="CHEBI:57783"/>
    </ligand>
</feature>
<dbReference type="PRINTS" id="PR00077">
    <property type="entry name" value="GPDHDRGNASE"/>
</dbReference>
<evidence type="ECO:0000259" key="17">
    <source>
        <dbReference type="Pfam" id="PF07479"/>
    </source>
</evidence>
<feature type="binding site" evidence="13">
    <location>
        <begin position="16"/>
        <end position="21"/>
    </location>
    <ligand>
        <name>NAD(+)</name>
        <dbReference type="ChEBI" id="CHEBI:57540"/>
    </ligand>
</feature>
<comment type="caution">
    <text evidence="10">Lacks conserved residue(s) required for the propagation of feature annotation.</text>
</comment>
<dbReference type="InterPro" id="IPR008927">
    <property type="entry name" value="6-PGluconate_DH-like_C_sf"/>
</dbReference>
<feature type="binding site" evidence="10">
    <location>
        <position position="249"/>
    </location>
    <ligand>
        <name>sn-glycerol 3-phosphate</name>
        <dbReference type="ChEBI" id="CHEBI:57597"/>
    </ligand>
</feature>
<feature type="binding site" evidence="10">
    <location>
        <position position="261"/>
    </location>
    <ligand>
        <name>sn-glycerol 3-phosphate</name>
        <dbReference type="ChEBI" id="CHEBI:57597"/>
    </ligand>
</feature>
<dbReference type="HAMAP" id="MF_00394">
    <property type="entry name" value="NAD_Glyc3P_dehydrog"/>
    <property type="match status" value="1"/>
</dbReference>
<feature type="binding site" evidence="10">
    <location>
        <position position="113"/>
    </location>
    <ligand>
        <name>sn-glycerol 3-phosphate</name>
        <dbReference type="ChEBI" id="CHEBI:57597"/>
    </ligand>
</feature>
<dbReference type="EMBL" id="CP157484">
    <property type="protein sequence ID" value="XBO38588.1"/>
    <property type="molecule type" value="Genomic_DNA"/>
</dbReference>
<accession>A0AAU7JE56</accession>
<feature type="binding site" evidence="10">
    <location>
        <position position="145"/>
    </location>
    <ligand>
        <name>NADPH</name>
        <dbReference type="ChEBI" id="CHEBI:57783"/>
    </ligand>
</feature>
<feature type="binding site" evidence="10">
    <location>
        <position position="40"/>
    </location>
    <ligand>
        <name>NADPH</name>
        <dbReference type="ChEBI" id="CHEBI:57783"/>
    </ligand>
</feature>
<dbReference type="GO" id="GO:0006650">
    <property type="term" value="P:glycerophospholipid metabolic process"/>
    <property type="evidence" value="ECO:0007669"/>
    <property type="project" value="UniProtKB-UniRule"/>
</dbReference>
<feature type="binding site" evidence="10">
    <location>
        <position position="141"/>
    </location>
    <ligand>
        <name>sn-glycerol 3-phosphate</name>
        <dbReference type="ChEBI" id="CHEBI:57597"/>
    </ligand>
</feature>
<evidence type="ECO:0000256" key="1">
    <source>
        <dbReference type="ARBA" id="ARBA00011009"/>
    </source>
</evidence>
<dbReference type="FunFam" id="3.40.50.720:FF:000019">
    <property type="entry name" value="Glycerol-3-phosphate dehydrogenase [NAD(P)+]"/>
    <property type="match status" value="1"/>
</dbReference>
<comment type="similarity">
    <text evidence="1 10 14">Belongs to the NAD-dependent glycerol-3-phosphate dehydrogenase family.</text>
</comment>
<dbReference type="GO" id="GO:0051287">
    <property type="term" value="F:NAD binding"/>
    <property type="evidence" value="ECO:0007669"/>
    <property type="project" value="InterPro"/>
</dbReference>
<dbReference type="InterPro" id="IPR011128">
    <property type="entry name" value="G3P_DH_NAD-dep_N"/>
</dbReference>
<feature type="binding site" evidence="10">
    <location>
        <position position="282"/>
    </location>
    <ligand>
        <name>NADPH</name>
        <dbReference type="ChEBI" id="CHEBI:57783"/>
    </ligand>
</feature>
<feature type="binding site" evidence="12">
    <location>
        <position position="113"/>
    </location>
    <ligand>
        <name>substrate</name>
    </ligand>
</feature>
<evidence type="ECO:0000256" key="8">
    <source>
        <dbReference type="ARBA" id="ARBA00023209"/>
    </source>
</evidence>
<keyword evidence="2 10" id="KW-0444">Lipid biosynthesis</keyword>
<keyword evidence="4 10" id="KW-0521">NADP</keyword>
<dbReference type="RefSeq" id="WP_406855427.1">
    <property type="nucleotide sequence ID" value="NZ_CP157484.1"/>
</dbReference>
<dbReference type="PIRSF" id="PIRSF000114">
    <property type="entry name" value="Glycerol-3-P_dh"/>
    <property type="match status" value="1"/>
</dbReference>
<dbReference type="Gene3D" id="1.10.1040.10">
    <property type="entry name" value="N-(1-d-carboxylethyl)-l-norvaline Dehydrogenase, domain 2"/>
    <property type="match status" value="1"/>
</dbReference>
<keyword evidence="9 10" id="KW-1208">Phospholipid metabolism</keyword>
<evidence type="ECO:0000256" key="5">
    <source>
        <dbReference type="ARBA" id="ARBA00023002"/>
    </source>
</evidence>
<evidence type="ECO:0000256" key="9">
    <source>
        <dbReference type="ARBA" id="ARBA00023264"/>
    </source>
</evidence>
<evidence type="ECO:0000256" key="12">
    <source>
        <dbReference type="PIRSR" id="PIRSR000114-2"/>
    </source>
</evidence>
<evidence type="ECO:0000259" key="16">
    <source>
        <dbReference type="Pfam" id="PF01210"/>
    </source>
</evidence>
<evidence type="ECO:0000313" key="18">
    <source>
        <dbReference type="EMBL" id="XBO38588.1"/>
    </source>
</evidence>
<keyword evidence="7 10" id="KW-0443">Lipid metabolism</keyword>
<feature type="binding site" evidence="10">
    <location>
        <position position="284"/>
    </location>
    <ligand>
        <name>NADPH</name>
        <dbReference type="ChEBI" id="CHEBI:57783"/>
    </ligand>
</feature>
<dbReference type="SUPFAM" id="SSF48179">
    <property type="entry name" value="6-phosphogluconate dehydrogenase C-terminal domain-like"/>
    <property type="match status" value="1"/>
</dbReference>
<feature type="domain" description="Glycerol-3-phosphate dehydrogenase NAD-dependent C-terminal" evidence="17">
    <location>
        <begin position="185"/>
        <end position="324"/>
    </location>
</feature>
<evidence type="ECO:0000256" key="2">
    <source>
        <dbReference type="ARBA" id="ARBA00022516"/>
    </source>
</evidence>
<dbReference type="Pfam" id="PF07479">
    <property type="entry name" value="NAD_Gly3P_dh_C"/>
    <property type="match status" value="1"/>
</dbReference>
<dbReference type="GO" id="GO:0046168">
    <property type="term" value="P:glycerol-3-phosphate catabolic process"/>
    <property type="evidence" value="ECO:0007669"/>
    <property type="project" value="InterPro"/>
</dbReference>
<dbReference type="InterPro" id="IPR036291">
    <property type="entry name" value="NAD(P)-bd_dom_sf"/>
</dbReference>
<dbReference type="Pfam" id="PF01210">
    <property type="entry name" value="NAD_Gly3P_dh_N"/>
    <property type="match status" value="1"/>
</dbReference>
<evidence type="ECO:0000256" key="15">
    <source>
        <dbReference type="RuleBase" id="RU000439"/>
    </source>
</evidence>
<evidence type="ECO:0000256" key="11">
    <source>
        <dbReference type="PIRSR" id="PIRSR000114-1"/>
    </source>
</evidence>
<evidence type="ECO:0000256" key="4">
    <source>
        <dbReference type="ARBA" id="ARBA00022857"/>
    </source>
</evidence>
<evidence type="ECO:0000256" key="7">
    <source>
        <dbReference type="ARBA" id="ARBA00023098"/>
    </source>
</evidence>
<dbReference type="Gene3D" id="3.40.50.720">
    <property type="entry name" value="NAD(P)-binding Rossmann-like Domain"/>
    <property type="match status" value="1"/>
</dbReference>
<feature type="binding site" evidence="13">
    <location>
        <position position="145"/>
    </location>
    <ligand>
        <name>NAD(+)</name>
        <dbReference type="ChEBI" id="CHEBI:57540"/>
    </ligand>
</feature>
<evidence type="ECO:0000256" key="14">
    <source>
        <dbReference type="RuleBase" id="RU000437"/>
    </source>
</evidence>
<evidence type="ECO:0000256" key="6">
    <source>
        <dbReference type="ARBA" id="ARBA00023027"/>
    </source>
</evidence>
<evidence type="ECO:0000256" key="3">
    <source>
        <dbReference type="ARBA" id="ARBA00022741"/>
    </source>
</evidence>
<keyword evidence="6 10" id="KW-0520">NAD</keyword>
<dbReference type="PANTHER" id="PTHR11728">
    <property type="entry name" value="GLYCEROL-3-PHOSPHATE DEHYDROGENASE"/>
    <property type="match status" value="1"/>
</dbReference>
<protein>
    <recommendedName>
        <fullName evidence="10">Glycerol-3-phosphate dehydrogenase [NAD(P)+]</fullName>
        <ecNumber evidence="10">1.1.1.94</ecNumber>
    </recommendedName>
    <alternativeName>
        <fullName evidence="10">NAD(P)(+)-dependent glycerol-3-phosphate dehydrogenase</fullName>
    </alternativeName>
    <alternativeName>
        <fullName evidence="10">NAD(P)H-dependent dihydroxyacetone-phosphate reductase</fullName>
    </alternativeName>
</protein>
<feature type="binding site" evidence="10">
    <location>
        <position position="113"/>
    </location>
    <ligand>
        <name>NADPH</name>
        <dbReference type="ChEBI" id="CHEBI:57783"/>
    </ligand>
</feature>
<dbReference type="GO" id="GO:0046167">
    <property type="term" value="P:glycerol-3-phosphate biosynthetic process"/>
    <property type="evidence" value="ECO:0007669"/>
    <property type="project" value="UniProtKB-UniRule"/>
</dbReference>
<dbReference type="InterPro" id="IPR006109">
    <property type="entry name" value="G3P_DH_NAD-dep_C"/>
</dbReference>
<feature type="binding site" evidence="10">
    <location>
        <position position="143"/>
    </location>
    <ligand>
        <name>sn-glycerol 3-phosphate</name>
        <dbReference type="ChEBI" id="CHEBI:57597"/>
    </ligand>
</feature>
<dbReference type="GO" id="GO:0008654">
    <property type="term" value="P:phospholipid biosynthetic process"/>
    <property type="evidence" value="ECO:0007669"/>
    <property type="project" value="UniProtKB-KW"/>
</dbReference>
<organism evidence="18">
    <name type="scientific">Alsobacter sp. KACC 23698</name>
    <dbReference type="NCBI Taxonomy" id="3149229"/>
    <lineage>
        <taxon>Bacteria</taxon>
        <taxon>Pseudomonadati</taxon>
        <taxon>Pseudomonadota</taxon>
        <taxon>Alphaproteobacteria</taxon>
        <taxon>Hyphomicrobiales</taxon>
        <taxon>Alsobacteraceae</taxon>
        <taxon>Alsobacter</taxon>
    </lineage>
</organism>
<comment type="catalytic activity">
    <reaction evidence="10">
        <text>sn-glycerol 3-phosphate + NAD(+) = dihydroxyacetone phosphate + NADH + H(+)</text>
        <dbReference type="Rhea" id="RHEA:11092"/>
        <dbReference type="ChEBI" id="CHEBI:15378"/>
        <dbReference type="ChEBI" id="CHEBI:57540"/>
        <dbReference type="ChEBI" id="CHEBI:57597"/>
        <dbReference type="ChEBI" id="CHEBI:57642"/>
        <dbReference type="ChEBI" id="CHEBI:57945"/>
        <dbReference type="EC" id="1.1.1.94"/>
    </reaction>
</comment>
<dbReference type="GO" id="GO:0047952">
    <property type="term" value="F:glycerol-3-phosphate dehydrogenase [NAD(P)+] activity"/>
    <property type="evidence" value="ECO:0007669"/>
    <property type="project" value="UniProtKB-UniRule"/>
</dbReference>
<gene>
    <name evidence="10" type="primary">gpsA</name>
    <name evidence="18" type="ORF">ABEG18_23300</name>
</gene>
<dbReference type="AlphaFoldDB" id="A0AAU7JE56"/>
<keyword evidence="3 10" id="KW-0547">Nucleotide-binding</keyword>
<reference evidence="18" key="1">
    <citation type="submission" date="2024-05" db="EMBL/GenBank/DDBJ databases">
        <authorList>
            <person name="Kim S."/>
            <person name="Heo J."/>
            <person name="Choi H."/>
            <person name="Choi Y."/>
            <person name="Kwon S.-W."/>
            <person name="Kim Y."/>
        </authorList>
    </citation>
    <scope>NUCLEOTIDE SEQUENCE</scope>
    <source>
        <strain evidence="18">KACC 23698</strain>
    </source>
</reference>
<feature type="active site" description="Proton acceptor" evidence="10 11">
    <location>
        <position position="196"/>
    </location>
</feature>
<dbReference type="InterPro" id="IPR013328">
    <property type="entry name" value="6PGD_dom2"/>
</dbReference>
<feature type="binding site" evidence="13">
    <location>
        <position position="260"/>
    </location>
    <ligand>
        <name>NAD(+)</name>
        <dbReference type="ChEBI" id="CHEBI:57540"/>
    </ligand>
</feature>
<keyword evidence="5 10" id="KW-0560">Oxidoreductase</keyword>
<keyword evidence="8 10" id="KW-0594">Phospholipid biosynthesis</keyword>
<feature type="binding site" evidence="10">
    <location>
        <position position="260"/>
    </location>
    <ligand>
        <name>sn-glycerol 3-phosphate</name>
        <dbReference type="ChEBI" id="CHEBI:57597"/>
    </ligand>
</feature>
<dbReference type="GO" id="GO:0005975">
    <property type="term" value="P:carbohydrate metabolic process"/>
    <property type="evidence" value="ECO:0007669"/>
    <property type="project" value="InterPro"/>
</dbReference>
<proteinExistence type="inferred from homology"/>
<feature type="binding site" evidence="12">
    <location>
        <begin position="260"/>
        <end position="261"/>
    </location>
    <ligand>
        <name>substrate</name>
    </ligand>
</feature>
<dbReference type="NCBIfam" id="NF000940">
    <property type="entry name" value="PRK00094.1-2"/>
    <property type="match status" value="1"/>
</dbReference>